<gene>
    <name evidence="1" type="ORF">HPG69_017172</name>
</gene>
<keyword evidence="2" id="KW-1185">Reference proteome</keyword>
<reference evidence="1 2" key="1">
    <citation type="journal article" date="2020" name="Mol. Biol. Evol.">
        <title>Interspecific Gene Flow and the Evolution of Specialization in Black and White Rhinoceros.</title>
        <authorList>
            <person name="Moodley Y."/>
            <person name="Westbury M.V."/>
            <person name="Russo I.M."/>
            <person name="Gopalakrishnan S."/>
            <person name="Rakotoarivelo A."/>
            <person name="Olsen R.A."/>
            <person name="Prost S."/>
            <person name="Tunstall T."/>
            <person name="Ryder O.A."/>
            <person name="Dalen L."/>
            <person name="Bruford M.W."/>
        </authorList>
    </citation>
    <scope>NUCLEOTIDE SEQUENCE [LARGE SCALE GENOMIC DNA]</scope>
    <source>
        <strain evidence="1">SBR-YM</strain>
        <tissue evidence="1">Skin</tissue>
    </source>
</reference>
<dbReference type="Gene3D" id="2.60.40.10">
    <property type="entry name" value="Immunoglobulins"/>
    <property type="match status" value="1"/>
</dbReference>
<proteinExistence type="predicted"/>
<protein>
    <submittedName>
        <fullName evidence="1">Uncharacterized protein</fullName>
    </submittedName>
</protein>
<dbReference type="EMBL" id="JACDTQ010003641">
    <property type="protein sequence ID" value="KAF5913552.1"/>
    <property type="molecule type" value="Genomic_DNA"/>
</dbReference>
<dbReference type="AlphaFoldDB" id="A0A7J7ECN7"/>
<comment type="caution">
    <text evidence="1">The sequence shown here is derived from an EMBL/GenBank/DDBJ whole genome shotgun (WGS) entry which is preliminary data.</text>
</comment>
<evidence type="ECO:0000313" key="2">
    <source>
        <dbReference type="Proteomes" id="UP000551758"/>
    </source>
</evidence>
<sequence>MLDSEFLSHKTQSRRNFTHHVSFQVPENMSIEGGRFCRVDFNVSGLLAPDVSYYINGRPVQSDDVQKMIIGRSFRCRGLCLCCHEQSRRSQLYCAARHPCKKNEALMFIYKPQSKKVFEEDSVKLECQISAVPPPKLFRRISDEMVQFNTDRISS</sequence>
<organism evidence="1 2">
    <name type="scientific">Diceros bicornis minor</name>
    <name type="common">South-central black rhinoceros</name>
    <dbReference type="NCBI Taxonomy" id="77932"/>
    <lineage>
        <taxon>Eukaryota</taxon>
        <taxon>Metazoa</taxon>
        <taxon>Chordata</taxon>
        <taxon>Craniata</taxon>
        <taxon>Vertebrata</taxon>
        <taxon>Euteleostomi</taxon>
        <taxon>Mammalia</taxon>
        <taxon>Eutheria</taxon>
        <taxon>Laurasiatheria</taxon>
        <taxon>Perissodactyla</taxon>
        <taxon>Rhinocerotidae</taxon>
        <taxon>Diceros</taxon>
    </lineage>
</organism>
<name>A0A7J7ECN7_DICBM</name>
<accession>A0A7J7ECN7</accession>
<dbReference type="Proteomes" id="UP000551758">
    <property type="component" value="Unassembled WGS sequence"/>
</dbReference>
<dbReference type="InterPro" id="IPR013783">
    <property type="entry name" value="Ig-like_fold"/>
</dbReference>
<dbReference type="SUPFAM" id="SSF48726">
    <property type="entry name" value="Immunoglobulin"/>
    <property type="match status" value="1"/>
</dbReference>
<dbReference type="InterPro" id="IPR036179">
    <property type="entry name" value="Ig-like_dom_sf"/>
</dbReference>
<evidence type="ECO:0000313" key="1">
    <source>
        <dbReference type="EMBL" id="KAF5913552.1"/>
    </source>
</evidence>